<protein>
    <recommendedName>
        <fullName evidence="3">prolyl oligopeptidase</fullName>
        <ecNumber evidence="3">3.4.21.26</ecNumber>
    </recommendedName>
</protein>
<keyword evidence="4" id="KW-0645">Protease</keyword>
<reference evidence="10" key="1">
    <citation type="submission" date="2022-10" db="EMBL/GenBank/DDBJ databases">
        <title>The complete genomes of actinobacterial strains from the NBC collection.</title>
        <authorList>
            <person name="Joergensen T.S."/>
            <person name="Alvarez Arevalo M."/>
            <person name="Sterndorff E.B."/>
            <person name="Faurdal D."/>
            <person name="Vuksanovic O."/>
            <person name="Mourched A.-S."/>
            <person name="Charusanti P."/>
            <person name="Shaw S."/>
            <person name="Blin K."/>
            <person name="Weber T."/>
        </authorList>
    </citation>
    <scope>NUCLEOTIDE SEQUENCE</scope>
    <source>
        <strain evidence="10">NBC_00049</strain>
    </source>
</reference>
<feature type="region of interest" description="Disordered" evidence="7">
    <location>
        <begin position="1"/>
        <end position="29"/>
    </location>
</feature>
<feature type="compositionally biased region" description="Pro residues" evidence="7">
    <location>
        <begin position="1"/>
        <end position="11"/>
    </location>
</feature>
<evidence type="ECO:0000313" key="10">
    <source>
        <dbReference type="EMBL" id="WTU78274.1"/>
    </source>
</evidence>
<dbReference type="SUPFAM" id="SSF50993">
    <property type="entry name" value="Peptidase/esterase 'gauge' domain"/>
    <property type="match status" value="1"/>
</dbReference>
<evidence type="ECO:0000259" key="8">
    <source>
        <dbReference type="Pfam" id="PF00326"/>
    </source>
</evidence>
<comment type="catalytic activity">
    <reaction evidence="1">
        <text>Hydrolysis of Pro-|-Xaa &gt;&gt; Ala-|-Xaa in oligopeptides.</text>
        <dbReference type="EC" id="3.4.21.26"/>
    </reaction>
</comment>
<dbReference type="InterPro" id="IPR002471">
    <property type="entry name" value="Pept_S9_AS"/>
</dbReference>
<dbReference type="InterPro" id="IPR029058">
    <property type="entry name" value="AB_hydrolase_fold"/>
</dbReference>
<dbReference type="InterPro" id="IPR002470">
    <property type="entry name" value="Peptidase_S9A"/>
</dbReference>
<comment type="similarity">
    <text evidence="2">Belongs to the peptidase S9A family.</text>
</comment>
<dbReference type="Gene3D" id="3.40.50.1820">
    <property type="entry name" value="alpha/beta hydrolase"/>
    <property type="match status" value="1"/>
</dbReference>
<evidence type="ECO:0000256" key="6">
    <source>
        <dbReference type="ARBA" id="ARBA00022825"/>
    </source>
</evidence>
<keyword evidence="6" id="KW-0720">Serine protease</keyword>
<evidence type="ECO:0000256" key="7">
    <source>
        <dbReference type="SAM" id="MobiDB-lite"/>
    </source>
</evidence>
<evidence type="ECO:0000256" key="3">
    <source>
        <dbReference type="ARBA" id="ARBA00011897"/>
    </source>
</evidence>
<feature type="domain" description="Peptidase S9 prolyl oligopeptidase catalytic" evidence="8">
    <location>
        <begin position="489"/>
        <end position="697"/>
    </location>
</feature>
<accession>A0AAU2K3G5</accession>
<dbReference type="GO" id="GO:0006508">
    <property type="term" value="P:proteolysis"/>
    <property type="evidence" value="ECO:0007669"/>
    <property type="project" value="UniProtKB-KW"/>
</dbReference>
<gene>
    <name evidence="10" type="ORF">OG327_35990</name>
</gene>
<feature type="domain" description="Peptidase S9A N-terminal" evidence="9">
    <location>
        <begin position="17"/>
        <end position="428"/>
    </location>
</feature>
<dbReference type="GO" id="GO:0070012">
    <property type="term" value="F:oligopeptidase activity"/>
    <property type="evidence" value="ECO:0007669"/>
    <property type="project" value="TreeGrafter"/>
</dbReference>
<dbReference type="Gene3D" id="2.130.10.120">
    <property type="entry name" value="Prolyl oligopeptidase, N-terminal domain"/>
    <property type="match status" value="1"/>
</dbReference>
<dbReference type="GO" id="GO:0005829">
    <property type="term" value="C:cytosol"/>
    <property type="evidence" value="ECO:0007669"/>
    <property type="project" value="TreeGrafter"/>
</dbReference>
<dbReference type="PANTHER" id="PTHR42881">
    <property type="entry name" value="PROLYL ENDOPEPTIDASE"/>
    <property type="match status" value="1"/>
</dbReference>
<dbReference type="InterPro" id="IPR051167">
    <property type="entry name" value="Prolyl_oligopep/macrocyclase"/>
</dbReference>
<evidence type="ECO:0000256" key="1">
    <source>
        <dbReference type="ARBA" id="ARBA00001070"/>
    </source>
</evidence>
<proteinExistence type="inferred from homology"/>
<dbReference type="PROSITE" id="PS00708">
    <property type="entry name" value="PRO_ENDOPEP_SER"/>
    <property type="match status" value="1"/>
</dbReference>
<dbReference type="AlphaFoldDB" id="A0AAU2K3G5"/>
<dbReference type="EMBL" id="CP108264">
    <property type="protein sequence ID" value="WTU78274.1"/>
    <property type="molecule type" value="Genomic_DNA"/>
</dbReference>
<evidence type="ECO:0000259" key="9">
    <source>
        <dbReference type="Pfam" id="PF02897"/>
    </source>
</evidence>
<dbReference type="PRINTS" id="PR00862">
    <property type="entry name" value="PROLIGOPTASE"/>
</dbReference>
<evidence type="ECO:0000256" key="4">
    <source>
        <dbReference type="ARBA" id="ARBA00022670"/>
    </source>
</evidence>
<keyword evidence="5" id="KW-0378">Hydrolase</keyword>
<evidence type="ECO:0000256" key="5">
    <source>
        <dbReference type="ARBA" id="ARBA00022801"/>
    </source>
</evidence>
<name>A0AAU2K3G5_9ACTN</name>
<feature type="compositionally biased region" description="Basic and acidic residues" evidence="7">
    <location>
        <begin position="16"/>
        <end position="29"/>
    </location>
</feature>
<dbReference type="PANTHER" id="PTHR42881:SF2">
    <property type="entry name" value="PROLYL ENDOPEPTIDASE"/>
    <property type="match status" value="1"/>
</dbReference>
<dbReference type="Pfam" id="PF00326">
    <property type="entry name" value="Peptidase_S9"/>
    <property type="match status" value="1"/>
</dbReference>
<evidence type="ECO:0000256" key="2">
    <source>
        <dbReference type="ARBA" id="ARBA00005228"/>
    </source>
</evidence>
<dbReference type="Pfam" id="PF02897">
    <property type="entry name" value="Peptidase_S9_N"/>
    <property type="match status" value="1"/>
</dbReference>
<dbReference type="SUPFAM" id="SSF53474">
    <property type="entry name" value="alpha/beta-Hydrolases"/>
    <property type="match status" value="1"/>
</dbReference>
<dbReference type="GO" id="GO:0004252">
    <property type="term" value="F:serine-type endopeptidase activity"/>
    <property type="evidence" value="ECO:0007669"/>
    <property type="project" value="UniProtKB-EC"/>
</dbReference>
<sequence length="703" mass="76555">MTSPHPLPQPLPYLRAHRDPQQDKLHGHVVEDPYRWLEDSDSEETRSWSAVQRELCDRVLDGLPGRAVLRERIAGLLGTGSVGAPVWRGQRQFFTRRAPHQERAVLLTVEPDGRERVLLDPMKLDPSGDTTLDSWHPDPAGQRLAYKVSRGGNEESHLYVLDVATGVLLEGPIPRARHSAIAWLPGGEAYFYVRLLPSRAGQDAGADPGRRVYLHRVGTDPETADVVVFGEGLPDTYDYGILVSGDGRWLSLGASRGTENRSDLWLGDLSVGGPGAPEFRPVQVGVDADTGLYMWRDGRAYLFTDRDAPRSRLCVASPSDLSYASWRDLVPEDPEAVLTDFAILDGPELERPRLLVGWTRHAVNEVTVHDLETGERLGTVPTPGVGSLGGLFERPEGGHEAWFSYTDSTSPGSILRYDARHGTTGVWAATPGMVAVPEVKSSQVSYRSSDGTTVRMLIIEPLGRTGPRPAVLFGYGGFGSSLVPEYDPSVLAWVEAGGVYAVANLRGGGEEGEEWHRAGMRENKQQVFDDFHAAAEALIEGGWTTADRLGAYGGSNGGLLVGAALVQRPDLYRAVVCEAPLLDMVRYEAFGLGRLWAGEYGSADEPEELGWLLGYSPYHHVREEVAYPAVLFTVSENDARVDPMHARKMCAALQHATTGRAPILLRSEAEAGHKGRSASRVAALASDTLAFLAWQTGLDLPQS</sequence>
<dbReference type="EC" id="3.4.21.26" evidence="3"/>
<organism evidence="10">
    <name type="scientific">Streptomyces sp. NBC_00049</name>
    <dbReference type="NCBI Taxonomy" id="2903617"/>
    <lineage>
        <taxon>Bacteria</taxon>
        <taxon>Bacillati</taxon>
        <taxon>Actinomycetota</taxon>
        <taxon>Actinomycetes</taxon>
        <taxon>Kitasatosporales</taxon>
        <taxon>Streptomycetaceae</taxon>
        <taxon>Streptomyces</taxon>
    </lineage>
</organism>
<dbReference type="InterPro" id="IPR023302">
    <property type="entry name" value="Pept_S9A_N"/>
</dbReference>
<dbReference type="InterPro" id="IPR001375">
    <property type="entry name" value="Peptidase_S9_cat"/>
</dbReference>